<dbReference type="GO" id="GO:0016887">
    <property type="term" value="F:ATP hydrolysis activity"/>
    <property type="evidence" value="ECO:0007669"/>
    <property type="project" value="InterPro"/>
</dbReference>
<dbReference type="AlphaFoldDB" id="A0A6J4HWD4"/>
<evidence type="ECO:0000256" key="2">
    <source>
        <dbReference type="ARBA" id="ARBA00022448"/>
    </source>
</evidence>
<name>A0A6J4HWD4_9ACTN</name>
<accession>A0A6J4HWD4</accession>
<evidence type="ECO:0000256" key="4">
    <source>
        <dbReference type="ARBA" id="ARBA00022840"/>
    </source>
</evidence>
<dbReference type="PANTHER" id="PTHR42734:SF5">
    <property type="entry name" value="IRON TRANSPORT SYSTEM ATP-BINDING PROTEIN HI_0361-RELATED"/>
    <property type="match status" value="1"/>
</dbReference>
<dbReference type="PROSITE" id="PS50893">
    <property type="entry name" value="ABC_TRANSPORTER_2"/>
    <property type="match status" value="1"/>
</dbReference>
<dbReference type="CDD" id="cd03235">
    <property type="entry name" value="ABC_Metallic_Cations"/>
    <property type="match status" value="1"/>
</dbReference>
<dbReference type="SUPFAM" id="SSF52540">
    <property type="entry name" value="P-loop containing nucleoside triphosphate hydrolases"/>
    <property type="match status" value="1"/>
</dbReference>
<sequence length="263" mass="28839">MRPPTVTGDLLRLERVTCRYGTDPVLVDVDLAIAEGQFTGVVGPSGSGKTTLLRALTGAVQPVAGAVVRRRNLRVGYVPQVDSVSWSFPVTVSECVLMGRTDDRRLPWRSRAEQAEVTELLERLGIGDLAHRHIRALSGGQQQRMFIARALLRRPQLLLMDEPTSGVDVRTRHEVLHLLDELHAEGLAIVLTTHDLNGIAAHLPHLVCLNTRVMAAGPPRDVLTADVLERTYGARLEVLEHAGMPVVVDGYRADVVQLRRTAS</sequence>
<dbReference type="PANTHER" id="PTHR42734">
    <property type="entry name" value="METAL TRANSPORT SYSTEM ATP-BINDING PROTEIN TM_0124-RELATED"/>
    <property type="match status" value="1"/>
</dbReference>
<dbReference type="Pfam" id="PF00005">
    <property type="entry name" value="ABC_tran"/>
    <property type="match status" value="1"/>
</dbReference>
<dbReference type="InterPro" id="IPR003439">
    <property type="entry name" value="ABC_transporter-like_ATP-bd"/>
</dbReference>
<dbReference type="InterPro" id="IPR050153">
    <property type="entry name" value="Metal_Ion_Import_ABC"/>
</dbReference>
<comment type="similarity">
    <text evidence="1">Belongs to the ABC transporter superfamily.</text>
</comment>
<dbReference type="PROSITE" id="PS00211">
    <property type="entry name" value="ABC_TRANSPORTER_1"/>
    <property type="match status" value="1"/>
</dbReference>
<dbReference type="Gene3D" id="3.40.50.300">
    <property type="entry name" value="P-loop containing nucleotide triphosphate hydrolases"/>
    <property type="match status" value="1"/>
</dbReference>
<protein>
    <submittedName>
        <fullName evidence="6">Zinc ABC transporter, ATP-binding protein ZnuC</fullName>
    </submittedName>
</protein>
<evidence type="ECO:0000256" key="3">
    <source>
        <dbReference type="ARBA" id="ARBA00022741"/>
    </source>
</evidence>
<feature type="domain" description="ABC transporter" evidence="5">
    <location>
        <begin position="11"/>
        <end position="236"/>
    </location>
</feature>
<dbReference type="InterPro" id="IPR017871">
    <property type="entry name" value="ABC_transporter-like_CS"/>
</dbReference>
<keyword evidence="4 6" id="KW-0067">ATP-binding</keyword>
<dbReference type="InterPro" id="IPR003593">
    <property type="entry name" value="AAA+_ATPase"/>
</dbReference>
<keyword evidence="2" id="KW-0813">Transport</keyword>
<dbReference type="SMART" id="SM00382">
    <property type="entry name" value="AAA"/>
    <property type="match status" value="1"/>
</dbReference>
<reference evidence="6" key="1">
    <citation type="submission" date="2020-02" db="EMBL/GenBank/DDBJ databases">
        <authorList>
            <person name="Meier V. D."/>
        </authorList>
    </citation>
    <scope>NUCLEOTIDE SEQUENCE</scope>
    <source>
        <strain evidence="6">AVDCRST_MAG20</strain>
    </source>
</reference>
<gene>
    <name evidence="6" type="ORF">AVDCRST_MAG20-1438</name>
</gene>
<evidence type="ECO:0000259" key="5">
    <source>
        <dbReference type="PROSITE" id="PS50893"/>
    </source>
</evidence>
<dbReference type="InterPro" id="IPR027417">
    <property type="entry name" value="P-loop_NTPase"/>
</dbReference>
<keyword evidence="3" id="KW-0547">Nucleotide-binding</keyword>
<evidence type="ECO:0000256" key="1">
    <source>
        <dbReference type="ARBA" id="ARBA00005417"/>
    </source>
</evidence>
<evidence type="ECO:0000313" key="6">
    <source>
        <dbReference type="EMBL" id="CAA9234817.1"/>
    </source>
</evidence>
<dbReference type="GO" id="GO:0005524">
    <property type="term" value="F:ATP binding"/>
    <property type="evidence" value="ECO:0007669"/>
    <property type="project" value="UniProtKB-KW"/>
</dbReference>
<proteinExistence type="inferred from homology"/>
<organism evidence="6">
    <name type="scientific">uncultured Acidimicrobiales bacterium</name>
    <dbReference type="NCBI Taxonomy" id="310071"/>
    <lineage>
        <taxon>Bacteria</taxon>
        <taxon>Bacillati</taxon>
        <taxon>Actinomycetota</taxon>
        <taxon>Acidimicrobiia</taxon>
        <taxon>Acidimicrobiales</taxon>
        <taxon>environmental samples</taxon>
    </lineage>
</organism>
<dbReference type="EMBL" id="CADCSY010000062">
    <property type="protein sequence ID" value="CAA9234817.1"/>
    <property type="molecule type" value="Genomic_DNA"/>
</dbReference>